<dbReference type="InterPro" id="IPR045103">
    <property type="entry name" value="RNF5/RNF185-like"/>
</dbReference>
<keyword evidence="4 5" id="KW-0833">Ubl conjugation pathway</keyword>
<evidence type="ECO:0000256" key="2">
    <source>
        <dbReference type="ARBA" id="ARBA00004906"/>
    </source>
</evidence>
<comment type="caution">
    <text evidence="7">The sequence shown here is derived from an EMBL/GenBank/DDBJ whole genome shotgun (WGS) entry which is preliminary data.</text>
</comment>
<gene>
    <name evidence="7" type="ORF">ZIOFF_038720</name>
</gene>
<dbReference type="GO" id="GO:0016567">
    <property type="term" value="P:protein ubiquitination"/>
    <property type="evidence" value="ECO:0007669"/>
    <property type="project" value="UniProtKB-UniPathway"/>
</dbReference>
<dbReference type="GO" id="GO:0006511">
    <property type="term" value="P:ubiquitin-dependent protein catabolic process"/>
    <property type="evidence" value="ECO:0007669"/>
    <property type="project" value="UniProtKB-UniRule"/>
</dbReference>
<dbReference type="Proteomes" id="UP000734854">
    <property type="component" value="Unassembled WGS sequence"/>
</dbReference>
<dbReference type="InterPro" id="IPR013083">
    <property type="entry name" value="Znf_RING/FYVE/PHD"/>
</dbReference>
<organism evidence="7 8">
    <name type="scientific">Zingiber officinale</name>
    <name type="common">Ginger</name>
    <name type="synonym">Amomum zingiber</name>
    <dbReference type="NCBI Taxonomy" id="94328"/>
    <lineage>
        <taxon>Eukaryota</taxon>
        <taxon>Viridiplantae</taxon>
        <taxon>Streptophyta</taxon>
        <taxon>Embryophyta</taxon>
        <taxon>Tracheophyta</taxon>
        <taxon>Spermatophyta</taxon>
        <taxon>Magnoliopsida</taxon>
        <taxon>Liliopsida</taxon>
        <taxon>Zingiberales</taxon>
        <taxon>Zingiberaceae</taxon>
        <taxon>Zingiber</taxon>
    </lineage>
</organism>
<proteinExistence type="predicted"/>
<keyword evidence="5" id="KW-0479">Metal-binding</keyword>
<comment type="subcellular location">
    <subcellularLocation>
        <location evidence="5">Endoplasmic reticulum membrane</location>
        <topology evidence="5">Single-pass type IV membrane protein</topology>
    </subcellularLocation>
</comment>
<keyword evidence="8" id="KW-1185">Reference proteome</keyword>
<keyword evidence="5" id="KW-1133">Transmembrane helix</keyword>
<dbReference type="Gene3D" id="3.30.40.10">
    <property type="entry name" value="Zinc/RING finger domain, C3HC4 (zinc finger)"/>
    <property type="match status" value="1"/>
</dbReference>
<evidence type="ECO:0000256" key="6">
    <source>
        <dbReference type="SAM" id="MobiDB-lite"/>
    </source>
</evidence>
<dbReference type="EC" id="2.3.2.27" evidence="5"/>
<comment type="caution">
    <text evidence="5">Lacks conserved residue(s) required for the propagation of feature annotation.</text>
</comment>
<evidence type="ECO:0000256" key="4">
    <source>
        <dbReference type="ARBA" id="ARBA00022786"/>
    </source>
</evidence>
<comment type="function">
    <text evidence="5">E3 ubiquitin-protein ligase.</text>
</comment>
<dbReference type="UniPathway" id="UPA00143"/>
<feature type="compositionally biased region" description="Polar residues" evidence="6">
    <location>
        <begin position="164"/>
        <end position="177"/>
    </location>
</feature>
<dbReference type="GO" id="GO:0061630">
    <property type="term" value="F:ubiquitin protein ligase activity"/>
    <property type="evidence" value="ECO:0007669"/>
    <property type="project" value="UniProtKB-UniRule"/>
</dbReference>
<reference evidence="7 8" key="1">
    <citation type="submission" date="2020-08" db="EMBL/GenBank/DDBJ databases">
        <title>Plant Genome Project.</title>
        <authorList>
            <person name="Zhang R.-G."/>
        </authorList>
    </citation>
    <scope>NUCLEOTIDE SEQUENCE [LARGE SCALE GENOMIC DNA]</scope>
    <source>
        <tissue evidence="7">Rhizome</tissue>
    </source>
</reference>
<feature type="transmembrane region" description="Helical" evidence="5">
    <location>
        <begin position="44"/>
        <end position="64"/>
    </location>
</feature>
<evidence type="ECO:0000256" key="1">
    <source>
        <dbReference type="ARBA" id="ARBA00000900"/>
    </source>
</evidence>
<comment type="domain">
    <text evidence="5">The RING-type zinc finger domain is responsible for E3 ligase activity.</text>
</comment>
<keyword evidence="5" id="KW-0256">Endoplasmic reticulum</keyword>
<keyword evidence="5" id="KW-0862">Zinc</keyword>
<keyword evidence="5" id="KW-0472">Membrane</keyword>
<comment type="pathway">
    <text evidence="2 5">Protein modification; protein ubiquitination.</text>
</comment>
<name>A0A8J5G5T3_ZINOF</name>
<dbReference type="GO" id="GO:0005789">
    <property type="term" value="C:endoplasmic reticulum membrane"/>
    <property type="evidence" value="ECO:0007669"/>
    <property type="project" value="UniProtKB-SubCell"/>
</dbReference>
<evidence type="ECO:0000256" key="3">
    <source>
        <dbReference type="ARBA" id="ARBA00022679"/>
    </source>
</evidence>
<dbReference type="PANTHER" id="PTHR12313">
    <property type="entry name" value="E3 UBIQUITIN-PROTEIN LIGASE RNF5-RELATED"/>
    <property type="match status" value="1"/>
</dbReference>
<dbReference type="GO" id="GO:0008270">
    <property type="term" value="F:zinc ion binding"/>
    <property type="evidence" value="ECO:0007669"/>
    <property type="project" value="UniProtKB-KW"/>
</dbReference>
<evidence type="ECO:0000256" key="5">
    <source>
        <dbReference type="RuleBase" id="RU369090"/>
    </source>
</evidence>
<keyword evidence="3 5" id="KW-0808">Transferase</keyword>
<accession>A0A8J5G5T3</accession>
<comment type="catalytic activity">
    <reaction evidence="1 5">
        <text>S-ubiquitinyl-[E2 ubiquitin-conjugating enzyme]-L-cysteine + [acceptor protein]-L-lysine = [E2 ubiquitin-conjugating enzyme]-L-cysteine + N(6)-ubiquitinyl-[acceptor protein]-L-lysine.</text>
        <dbReference type="EC" id="2.3.2.27"/>
    </reaction>
</comment>
<protein>
    <recommendedName>
        <fullName evidence="5">E3 ubiquitin-protein ligase RMA</fullName>
        <ecNumber evidence="5">2.3.2.27</ecNumber>
    </recommendedName>
    <alternativeName>
        <fullName evidence="5">Protein RING membrane-anchor</fullName>
    </alternativeName>
    <alternativeName>
        <fullName evidence="5">RING-type E3 ubiquitin transferase RMA</fullName>
    </alternativeName>
</protein>
<dbReference type="EMBL" id="JACMSC010000011">
    <property type="protein sequence ID" value="KAG6498967.1"/>
    <property type="molecule type" value="Genomic_DNA"/>
</dbReference>
<feature type="transmembrane region" description="Helical" evidence="5">
    <location>
        <begin position="283"/>
        <end position="302"/>
    </location>
</feature>
<evidence type="ECO:0000313" key="8">
    <source>
        <dbReference type="Proteomes" id="UP000734854"/>
    </source>
</evidence>
<keyword evidence="5" id="KW-0863">Zinc-finger</keyword>
<dbReference type="AlphaFoldDB" id="A0A8J5G5T3"/>
<evidence type="ECO:0000313" key="7">
    <source>
        <dbReference type="EMBL" id="KAG6498967.1"/>
    </source>
</evidence>
<keyword evidence="5" id="KW-0812">Transmembrane</keyword>
<feature type="region of interest" description="Disordered" evidence="6">
    <location>
        <begin position="161"/>
        <end position="196"/>
    </location>
</feature>
<sequence length="303" mass="33176">MKVSGSFLHPRHRGTRVIHKSISSSSPSSICDCLKSLFASSRSFSVPGFVVSSSSLVVSFLLVLQVSILRHHRWQVKLGSRRLHLVGIRRTLPSAETVAAMMQAALNATSTLSWPRTHVVTLCCHLYWACLYEWLHVHAQSSECPVCKAIIKEEKLAPLYGRGKSSTDPQSKTSPSMNIPHRPAGQRPATALPPPDPNNFHHGNPWFMGGAPMASTRFGNYTFSAAIGGLFPHFSFQVNGFPAATAAYGLDAGFHYGYGHAFHGGHHVHGFLREVHNGQQADVYLKALLFLVSALVIASLVWF</sequence>
<dbReference type="SUPFAM" id="SSF57850">
    <property type="entry name" value="RING/U-box"/>
    <property type="match status" value="1"/>
</dbReference>